<name>A0A382F1C5_9ZZZZ</name>
<feature type="non-terminal residue" evidence="1">
    <location>
        <position position="1"/>
    </location>
</feature>
<proteinExistence type="predicted"/>
<protein>
    <submittedName>
        <fullName evidence="1">Uncharacterized protein</fullName>
    </submittedName>
</protein>
<accession>A0A382F1C5</accession>
<reference evidence="1" key="1">
    <citation type="submission" date="2018-05" db="EMBL/GenBank/DDBJ databases">
        <authorList>
            <person name="Lanie J.A."/>
            <person name="Ng W.-L."/>
            <person name="Kazmierczak K.M."/>
            <person name="Andrzejewski T.M."/>
            <person name="Davidsen T.M."/>
            <person name="Wayne K.J."/>
            <person name="Tettelin H."/>
            <person name="Glass J.I."/>
            <person name="Rusch D."/>
            <person name="Podicherti R."/>
            <person name="Tsui H.-C.T."/>
            <person name="Winkler M.E."/>
        </authorList>
    </citation>
    <scope>NUCLEOTIDE SEQUENCE</scope>
</reference>
<evidence type="ECO:0000313" key="1">
    <source>
        <dbReference type="EMBL" id="SVB56445.1"/>
    </source>
</evidence>
<dbReference type="EMBL" id="UINC01047317">
    <property type="protein sequence ID" value="SVB56445.1"/>
    <property type="molecule type" value="Genomic_DNA"/>
</dbReference>
<dbReference type="AlphaFoldDB" id="A0A382F1C5"/>
<gene>
    <name evidence="1" type="ORF">METZ01_LOCUS209299</name>
</gene>
<sequence>FKLLPFGNNAVGLLTTLYDFKHLFFHAGETLKVLLDFGRHSIIKR</sequence>
<organism evidence="1">
    <name type="scientific">marine metagenome</name>
    <dbReference type="NCBI Taxonomy" id="408172"/>
    <lineage>
        <taxon>unclassified sequences</taxon>
        <taxon>metagenomes</taxon>
        <taxon>ecological metagenomes</taxon>
    </lineage>
</organism>